<evidence type="ECO:0000313" key="13">
    <source>
        <dbReference type="Proteomes" id="UP000277580"/>
    </source>
</evidence>
<feature type="region of interest" description="Disordered" evidence="11">
    <location>
        <begin position="344"/>
        <end position="392"/>
    </location>
</feature>
<dbReference type="InParanoid" id="A0A3N4KPE3"/>
<proteinExistence type="inferred from homology"/>
<evidence type="ECO:0000256" key="10">
    <source>
        <dbReference type="ARBA" id="ARBA00023306"/>
    </source>
</evidence>
<feature type="compositionally biased region" description="Polar residues" evidence="11">
    <location>
        <begin position="70"/>
        <end position="83"/>
    </location>
</feature>
<dbReference type="STRING" id="1392247.A0A3N4KPE3"/>
<dbReference type="AlphaFoldDB" id="A0A3N4KPE3"/>
<dbReference type="PIRSF" id="PIRSF017126">
    <property type="entry name" value="Condensin_H"/>
    <property type="match status" value="1"/>
</dbReference>
<dbReference type="PANTHER" id="PTHR13108:SF9">
    <property type="entry name" value="CONDENSIN COMPLEX SUBUNIT 2"/>
    <property type="match status" value="1"/>
</dbReference>
<evidence type="ECO:0000256" key="3">
    <source>
        <dbReference type="ARBA" id="ARBA00009471"/>
    </source>
</evidence>
<dbReference type="EMBL" id="ML119137">
    <property type="protein sequence ID" value="RPB11182.1"/>
    <property type="molecule type" value="Genomic_DNA"/>
</dbReference>
<dbReference type="FunCoup" id="A0A3N4KPE3">
    <property type="interactions" value="811"/>
</dbReference>
<dbReference type="InterPro" id="IPR022816">
    <property type="entry name" value="Condensin_barren_su2"/>
</dbReference>
<dbReference type="GO" id="GO:0005737">
    <property type="term" value="C:cytoplasm"/>
    <property type="evidence" value="ECO:0007669"/>
    <property type="project" value="UniProtKB-SubCell"/>
</dbReference>
<evidence type="ECO:0000256" key="4">
    <source>
        <dbReference type="ARBA" id="ARBA00016065"/>
    </source>
</evidence>
<keyword evidence="10" id="KW-0131">Cell cycle</keyword>
<dbReference type="PANTHER" id="PTHR13108">
    <property type="entry name" value="CONDENSIN COMPLEX SUBUNIT 2"/>
    <property type="match status" value="1"/>
</dbReference>
<feature type="compositionally biased region" description="Acidic residues" evidence="11">
    <location>
        <begin position="383"/>
        <end position="392"/>
    </location>
</feature>
<evidence type="ECO:0000256" key="1">
    <source>
        <dbReference type="ARBA" id="ARBA00004286"/>
    </source>
</evidence>
<dbReference type="Pfam" id="PF05786">
    <property type="entry name" value="Cnd2"/>
    <property type="match status" value="1"/>
</dbReference>
<dbReference type="OrthoDB" id="362021at2759"/>
<dbReference type="GO" id="GO:0007076">
    <property type="term" value="P:mitotic chromosome condensation"/>
    <property type="evidence" value="ECO:0007669"/>
    <property type="project" value="InterPro"/>
</dbReference>
<feature type="compositionally biased region" description="Acidic residues" evidence="11">
    <location>
        <begin position="729"/>
        <end position="738"/>
    </location>
</feature>
<evidence type="ECO:0000256" key="7">
    <source>
        <dbReference type="ARBA" id="ARBA00022618"/>
    </source>
</evidence>
<keyword evidence="7" id="KW-0132">Cell division</keyword>
<evidence type="ECO:0000256" key="5">
    <source>
        <dbReference type="ARBA" id="ARBA00022454"/>
    </source>
</evidence>
<evidence type="ECO:0000256" key="11">
    <source>
        <dbReference type="SAM" id="MobiDB-lite"/>
    </source>
</evidence>
<feature type="region of interest" description="Disordered" evidence="11">
    <location>
        <begin position="129"/>
        <end position="159"/>
    </location>
</feature>
<feature type="region of interest" description="Disordered" evidence="11">
    <location>
        <begin position="49"/>
        <end position="92"/>
    </location>
</feature>
<dbReference type="GO" id="GO:0003682">
    <property type="term" value="F:chromatin binding"/>
    <property type="evidence" value="ECO:0007669"/>
    <property type="project" value="TreeGrafter"/>
</dbReference>
<dbReference type="GO" id="GO:0000796">
    <property type="term" value="C:condensin complex"/>
    <property type="evidence" value="ECO:0007669"/>
    <property type="project" value="InterPro"/>
</dbReference>
<protein>
    <recommendedName>
        <fullName evidence="4">Condensin complex subunit 2</fullName>
    </recommendedName>
</protein>
<feature type="region of interest" description="Disordered" evidence="11">
    <location>
        <begin position="598"/>
        <end position="617"/>
    </location>
</feature>
<keyword evidence="6" id="KW-0963">Cytoplasm</keyword>
<accession>A0A3N4KPE3</accession>
<evidence type="ECO:0000256" key="6">
    <source>
        <dbReference type="ARBA" id="ARBA00022490"/>
    </source>
</evidence>
<feature type="region of interest" description="Disordered" evidence="11">
    <location>
        <begin position="648"/>
        <end position="677"/>
    </location>
</feature>
<feature type="region of interest" description="Disordered" evidence="11">
    <location>
        <begin position="729"/>
        <end position="756"/>
    </location>
</feature>
<keyword evidence="13" id="KW-1185">Reference proteome</keyword>
<keyword evidence="8" id="KW-0498">Mitosis</keyword>
<reference evidence="12 13" key="1">
    <citation type="journal article" date="2018" name="Nat. Ecol. Evol.">
        <title>Pezizomycetes genomes reveal the molecular basis of ectomycorrhizal truffle lifestyle.</title>
        <authorList>
            <person name="Murat C."/>
            <person name="Payen T."/>
            <person name="Noel B."/>
            <person name="Kuo A."/>
            <person name="Morin E."/>
            <person name="Chen J."/>
            <person name="Kohler A."/>
            <person name="Krizsan K."/>
            <person name="Balestrini R."/>
            <person name="Da Silva C."/>
            <person name="Montanini B."/>
            <person name="Hainaut M."/>
            <person name="Levati E."/>
            <person name="Barry K.W."/>
            <person name="Belfiori B."/>
            <person name="Cichocki N."/>
            <person name="Clum A."/>
            <person name="Dockter R.B."/>
            <person name="Fauchery L."/>
            <person name="Guy J."/>
            <person name="Iotti M."/>
            <person name="Le Tacon F."/>
            <person name="Lindquist E.A."/>
            <person name="Lipzen A."/>
            <person name="Malagnac F."/>
            <person name="Mello A."/>
            <person name="Molinier V."/>
            <person name="Miyauchi S."/>
            <person name="Poulain J."/>
            <person name="Riccioni C."/>
            <person name="Rubini A."/>
            <person name="Sitrit Y."/>
            <person name="Splivallo R."/>
            <person name="Traeger S."/>
            <person name="Wang M."/>
            <person name="Zifcakova L."/>
            <person name="Wipf D."/>
            <person name="Zambonelli A."/>
            <person name="Paolocci F."/>
            <person name="Nowrousian M."/>
            <person name="Ottonello S."/>
            <person name="Baldrian P."/>
            <person name="Spatafora J.W."/>
            <person name="Henrissat B."/>
            <person name="Nagy L.G."/>
            <person name="Aury J.M."/>
            <person name="Wincker P."/>
            <person name="Grigoriev I.V."/>
            <person name="Bonfante P."/>
            <person name="Martin F.M."/>
        </authorList>
    </citation>
    <scope>NUCLEOTIDE SEQUENCE [LARGE SCALE GENOMIC DNA]</scope>
    <source>
        <strain evidence="12 13">CCBAS932</strain>
    </source>
</reference>
<sequence>MDRYLRSLNSYRRLTHSDWLVAREREPDYAAAERGTIQASDFISLVRPSVRPSSTRKEERKGAKGKQIAKTGQEQTDRQTNTNRPREREKISRTIQIPLNDDTAEKAKRHKRRTILQDMQMNKIAAAVTPGSRRVTLSGDRGESPLNTPSRGGAGAGGELEAVTPMRKVPILANFEEWMKLATDNKINATNSWNFALIDYFYDMSLLKEGEGINFQKASCTLDGCVKIYTNRVDSVATETGKLLSGLADSSSRKNGRGGDDEEDGSDAEAEDGDGNGEGVKRPRRKAQRSSEATLAKDFHTLQIKKLELEFSVDPLFKKASADFDEGGAKGLLLNHLSIDNNGKIVFDSSDDKKTEEEEEEIKEEEDEDEDGTPKPKPAPEEKAEEPEDEDIPIDISVLAARFFPDLNRLDNQDICPSLKGFEFGDSAGALDIPFLKALEERADEELQDGDDGASDNGGDMAFGFDDGYGVGVESDGLGFGEGGEVWANETIADAAERFMSPAKRPTMMGLGGADGEEERFGEVDGDYRVGFGDSAEGILSYFDEALKKNWAGPEHWRIRKIKDSTKSNAAPVRVRKEKETFEIDFMDPAGDIPADVFAPPKARSATTLPKRDQQPKSRYLLPDDKLFNSRQLLKLFLKPKSSIQETKRRRLTLSGGRAAGTGNTTTHDIPADADPAGEDMDEEFWAKENMAMEIQASSTPDPKVAGNYDANFFQDDGGMGGMGLGGLPDDDDDDDEFADAREAFSPGPEGAAAQAGATQNVFGTQQFPPGTFGGNLEFGSQLVTGARRVRPEYVQYARVAKKVDVRKLKENLWTGLAFEPPSSSEVLPGGKQAAAVPPPEEPRRFTRVMNELQSVYPQKTMADISTSYCFICLLHLANEKGLVITGSEALTELSVVKDESAEGPDGY</sequence>
<evidence type="ECO:0000256" key="8">
    <source>
        <dbReference type="ARBA" id="ARBA00022776"/>
    </source>
</evidence>
<dbReference type="Proteomes" id="UP000277580">
    <property type="component" value="Unassembled WGS sequence"/>
</dbReference>
<feature type="compositionally biased region" description="Acidic residues" evidence="11">
    <location>
        <begin position="260"/>
        <end position="275"/>
    </location>
</feature>
<feature type="compositionally biased region" description="Acidic residues" evidence="11">
    <location>
        <begin position="357"/>
        <end position="371"/>
    </location>
</feature>
<gene>
    <name evidence="12" type="ORF">P167DRAFT_606605</name>
</gene>
<comment type="similarity">
    <text evidence="3">Belongs to the CND2 (condensin subunit 2) family.</text>
</comment>
<name>A0A3N4KPE3_9PEZI</name>
<evidence type="ECO:0000256" key="2">
    <source>
        <dbReference type="ARBA" id="ARBA00004496"/>
    </source>
</evidence>
<evidence type="ECO:0000256" key="9">
    <source>
        <dbReference type="ARBA" id="ARBA00023067"/>
    </source>
</evidence>
<comment type="subcellular location">
    <subcellularLocation>
        <location evidence="1">Chromosome</location>
    </subcellularLocation>
    <subcellularLocation>
        <location evidence="2">Cytoplasm</location>
    </subcellularLocation>
</comment>
<feature type="region of interest" description="Disordered" evidence="11">
    <location>
        <begin position="247"/>
        <end position="294"/>
    </location>
</feature>
<evidence type="ECO:0000313" key="12">
    <source>
        <dbReference type="EMBL" id="RPB11182.1"/>
    </source>
</evidence>
<keyword evidence="9" id="KW-0226">DNA condensation</keyword>
<organism evidence="12 13">
    <name type="scientific">Morchella conica CCBAS932</name>
    <dbReference type="NCBI Taxonomy" id="1392247"/>
    <lineage>
        <taxon>Eukaryota</taxon>
        <taxon>Fungi</taxon>
        <taxon>Dikarya</taxon>
        <taxon>Ascomycota</taxon>
        <taxon>Pezizomycotina</taxon>
        <taxon>Pezizomycetes</taxon>
        <taxon>Pezizales</taxon>
        <taxon>Morchellaceae</taxon>
        <taxon>Morchella</taxon>
    </lineage>
</organism>
<dbReference type="GO" id="GO:0051301">
    <property type="term" value="P:cell division"/>
    <property type="evidence" value="ECO:0007669"/>
    <property type="project" value="UniProtKB-KW"/>
</dbReference>
<feature type="compositionally biased region" description="Basic and acidic residues" evidence="11">
    <location>
        <begin position="372"/>
        <end position="382"/>
    </location>
</feature>
<keyword evidence="5" id="KW-0158">Chromosome</keyword>